<dbReference type="RefSeq" id="WP_101717574.1">
    <property type="nucleotide sequence ID" value="NZ_PJRS01000017.1"/>
</dbReference>
<dbReference type="GO" id="GO:0006508">
    <property type="term" value="P:proteolysis"/>
    <property type="evidence" value="ECO:0007669"/>
    <property type="project" value="UniProtKB-KW"/>
</dbReference>
<dbReference type="Pfam" id="PF01145">
    <property type="entry name" value="Band_7"/>
    <property type="match status" value="1"/>
</dbReference>
<keyword evidence="3" id="KW-0812">Transmembrane</keyword>
<evidence type="ECO:0000256" key="6">
    <source>
        <dbReference type="RuleBase" id="RU364113"/>
    </source>
</evidence>
<organism evidence="9 10">
    <name type="scientific">Caulobacter zeae</name>
    <dbReference type="NCBI Taxonomy" id="2055137"/>
    <lineage>
        <taxon>Bacteria</taxon>
        <taxon>Pseudomonadati</taxon>
        <taxon>Pseudomonadota</taxon>
        <taxon>Alphaproteobacteria</taxon>
        <taxon>Caulobacterales</taxon>
        <taxon>Caulobacteraceae</taxon>
        <taxon>Caulobacter</taxon>
    </lineage>
</organism>
<dbReference type="SUPFAM" id="SSF117892">
    <property type="entry name" value="Band 7/SPFH domain"/>
    <property type="match status" value="1"/>
</dbReference>
<feature type="compositionally biased region" description="Pro residues" evidence="7">
    <location>
        <begin position="37"/>
        <end position="47"/>
    </location>
</feature>
<evidence type="ECO:0000256" key="3">
    <source>
        <dbReference type="ARBA" id="ARBA00022692"/>
    </source>
</evidence>
<dbReference type="Proteomes" id="UP000234479">
    <property type="component" value="Unassembled WGS sequence"/>
</dbReference>
<evidence type="ECO:0000259" key="8">
    <source>
        <dbReference type="SMART" id="SM00244"/>
    </source>
</evidence>
<reference evidence="9 10" key="1">
    <citation type="submission" date="2017-12" db="EMBL/GenBank/DDBJ databases">
        <title>The genome sequence of Caulobacter sp. 410.</title>
        <authorList>
            <person name="Gao J."/>
            <person name="Mao X."/>
            <person name="Sun J."/>
        </authorList>
    </citation>
    <scope>NUCLEOTIDE SEQUENCE [LARGE SCALE GENOMIC DNA]</scope>
    <source>
        <strain evidence="9 10">410</strain>
    </source>
</reference>
<dbReference type="GO" id="GO:0016020">
    <property type="term" value="C:membrane"/>
    <property type="evidence" value="ECO:0007669"/>
    <property type="project" value="UniProtKB-SubCell"/>
</dbReference>
<gene>
    <name evidence="9" type="primary">hflK</name>
    <name evidence="9" type="ORF">SGCZBJ_08485</name>
</gene>
<dbReference type="GO" id="GO:0008233">
    <property type="term" value="F:peptidase activity"/>
    <property type="evidence" value="ECO:0007669"/>
    <property type="project" value="UniProtKB-KW"/>
</dbReference>
<dbReference type="EMBL" id="PJRS01000017">
    <property type="protein sequence ID" value="PLR26792.1"/>
    <property type="molecule type" value="Genomic_DNA"/>
</dbReference>
<dbReference type="InterPro" id="IPR036013">
    <property type="entry name" value="Band_7/SPFH_dom_sf"/>
</dbReference>
<comment type="function">
    <text evidence="6">HflC and HflK could encode or regulate a protease.</text>
</comment>
<evidence type="ECO:0000256" key="1">
    <source>
        <dbReference type="ARBA" id="ARBA00004167"/>
    </source>
</evidence>
<comment type="subcellular location">
    <subcellularLocation>
        <location evidence="1">Membrane</location>
        <topology evidence="1">Single-pass membrane protein</topology>
    </subcellularLocation>
</comment>
<keyword evidence="4" id="KW-1133">Transmembrane helix</keyword>
<dbReference type="NCBIfam" id="TIGR01933">
    <property type="entry name" value="hflK"/>
    <property type="match status" value="1"/>
</dbReference>
<comment type="caution">
    <text evidence="9">The sequence shown here is derived from an EMBL/GenBank/DDBJ whole genome shotgun (WGS) entry which is preliminary data.</text>
</comment>
<feature type="compositionally biased region" description="Basic and acidic residues" evidence="7">
    <location>
        <begin position="18"/>
        <end position="33"/>
    </location>
</feature>
<dbReference type="PANTHER" id="PTHR43327:SF2">
    <property type="entry name" value="MODULATOR OF FTSH PROTEASE HFLK"/>
    <property type="match status" value="1"/>
</dbReference>
<evidence type="ECO:0000256" key="4">
    <source>
        <dbReference type="ARBA" id="ARBA00022989"/>
    </source>
</evidence>
<dbReference type="CDD" id="cd03404">
    <property type="entry name" value="SPFH_HflK"/>
    <property type="match status" value="1"/>
</dbReference>
<sequence length="371" mass="39833">MPWNDNAGPGPWGSPPPGDDKNDGGRNKSDPGRRPASGPPGVPPPPIDVSELLERVTERLRATFGGPGRGKAIMLGAGAVVGLWLLTGTYVVQPNQQGVVTTFGAYSRTSNPGLRYHLPWPFEAVQRVPVTSIQTLDIGGVPGAEVPAERLMLTGDENIVDLSFTVQWRVSDAGKYVFNVREPNVVLKDVAESAMREVVGKTALTPILTNGRGEVEAQTRILMQRVLDRYDIGVHIEGVRIQVANAPEPVVDAFRDVQRAAQNAQSAANVARGEAAQVIQQAKGYREQVVREASGDAARFNQVYDQYKLAPAVTRERLYIETMQRVLANSNKVIVDNKGANAPVILPSDTFRARPVAPAASAPAASDGVAR</sequence>
<evidence type="ECO:0000256" key="2">
    <source>
        <dbReference type="ARBA" id="ARBA00006971"/>
    </source>
</evidence>
<feature type="domain" description="Band 7" evidence="8">
    <location>
        <begin position="87"/>
        <end position="258"/>
    </location>
</feature>
<dbReference type="AlphaFoldDB" id="A0A2N5DL49"/>
<dbReference type="OrthoDB" id="9779595at2"/>
<dbReference type="InterPro" id="IPR050710">
    <property type="entry name" value="Band7/mec-2_domain"/>
</dbReference>
<keyword evidence="10" id="KW-1185">Reference proteome</keyword>
<dbReference type="InterPro" id="IPR001107">
    <property type="entry name" value="Band_7"/>
</dbReference>
<feature type="region of interest" description="Disordered" evidence="7">
    <location>
        <begin position="1"/>
        <end position="48"/>
    </location>
</feature>
<comment type="similarity">
    <text evidence="2 6">Belongs to the band 7/mec-2 family. HflK subfamily.</text>
</comment>
<comment type="subunit">
    <text evidence="6">HflC and HflK may interact to form a multimeric complex.</text>
</comment>
<accession>A0A2N5DL49</accession>
<keyword evidence="5" id="KW-0472">Membrane</keyword>
<keyword evidence="9" id="KW-0378">Hydrolase</keyword>
<keyword evidence="9" id="KW-0645">Protease</keyword>
<dbReference type="SMART" id="SM00244">
    <property type="entry name" value="PHB"/>
    <property type="match status" value="1"/>
</dbReference>
<evidence type="ECO:0000256" key="5">
    <source>
        <dbReference type="ARBA" id="ARBA00023136"/>
    </source>
</evidence>
<evidence type="ECO:0000256" key="7">
    <source>
        <dbReference type="SAM" id="MobiDB-lite"/>
    </source>
</evidence>
<protein>
    <recommendedName>
        <fullName evidence="6">Protein HflK</fullName>
    </recommendedName>
</protein>
<evidence type="ECO:0000313" key="10">
    <source>
        <dbReference type="Proteomes" id="UP000234479"/>
    </source>
</evidence>
<proteinExistence type="inferred from homology"/>
<dbReference type="InterPro" id="IPR010201">
    <property type="entry name" value="HflK"/>
</dbReference>
<evidence type="ECO:0000313" key="9">
    <source>
        <dbReference type="EMBL" id="PLR26792.1"/>
    </source>
</evidence>
<dbReference type="PANTHER" id="PTHR43327">
    <property type="entry name" value="STOMATIN-LIKE PROTEIN 2, MITOCHONDRIAL"/>
    <property type="match status" value="1"/>
</dbReference>
<name>A0A2N5DL49_9CAUL</name>
<dbReference type="Gene3D" id="3.30.479.30">
    <property type="entry name" value="Band 7 domain"/>
    <property type="match status" value="1"/>
</dbReference>